<dbReference type="GO" id="GO:0000976">
    <property type="term" value="F:transcription cis-regulatory region binding"/>
    <property type="evidence" value="ECO:0007669"/>
    <property type="project" value="TreeGrafter"/>
</dbReference>
<keyword evidence="4" id="KW-0804">Transcription</keyword>
<dbReference type="PROSITE" id="PS50932">
    <property type="entry name" value="HTH_LACI_2"/>
    <property type="match status" value="1"/>
</dbReference>
<protein>
    <submittedName>
        <fullName evidence="6">LacI family transcriptional regulator</fullName>
    </submittedName>
</protein>
<evidence type="ECO:0000256" key="4">
    <source>
        <dbReference type="ARBA" id="ARBA00023163"/>
    </source>
</evidence>
<dbReference type="Pfam" id="PF13377">
    <property type="entry name" value="Peripla_BP_3"/>
    <property type="match status" value="1"/>
</dbReference>
<dbReference type="CDD" id="cd01392">
    <property type="entry name" value="HTH_LacI"/>
    <property type="match status" value="1"/>
</dbReference>
<name>A0A3D9ZRB4_9ACTN</name>
<evidence type="ECO:0000256" key="2">
    <source>
        <dbReference type="ARBA" id="ARBA00023015"/>
    </source>
</evidence>
<organism evidence="6 7">
    <name type="scientific">Asanoa ferruginea</name>
    <dbReference type="NCBI Taxonomy" id="53367"/>
    <lineage>
        <taxon>Bacteria</taxon>
        <taxon>Bacillati</taxon>
        <taxon>Actinomycetota</taxon>
        <taxon>Actinomycetes</taxon>
        <taxon>Micromonosporales</taxon>
        <taxon>Micromonosporaceae</taxon>
        <taxon>Asanoa</taxon>
    </lineage>
</organism>
<dbReference type="Proteomes" id="UP000256913">
    <property type="component" value="Unassembled WGS sequence"/>
</dbReference>
<dbReference type="PANTHER" id="PTHR30146:SF148">
    <property type="entry name" value="HTH-TYPE TRANSCRIPTIONAL REPRESSOR PURR-RELATED"/>
    <property type="match status" value="1"/>
</dbReference>
<proteinExistence type="predicted"/>
<dbReference type="PANTHER" id="PTHR30146">
    <property type="entry name" value="LACI-RELATED TRANSCRIPTIONAL REPRESSOR"/>
    <property type="match status" value="1"/>
</dbReference>
<comment type="caution">
    <text evidence="6">The sequence shown here is derived from an EMBL/GenBank/DDBJ whole genome shotgun (WGS) entry which is preliminary data.</text>
</comment>
<sequence>MATRVTLLDVARHAGVSRTTASFVLTGRRDMRISVDAEQRVLRAARELSYRPNLMARGLRTRTTHTIGLISDTVATEPFAGEIVRGAVNAALRHDQLLFLGETEGARGVEDRVVRDMLDRGVDGFIYASTYTRVTRTPAVLRGHPFVFLNCLPRGRSTGSAVVPDERAAGASAARALTALGHERIALIGTPAPDVWAAVERLAGIRDAGVTLAATVECDWWPEPAYAAVRDFLAGEPAVTGLICLNDRIALGAYQAAQEAGRRVPDDLSVVSFDDSDLAAWLRPALTSVALPHAELGRRAVELLLAPPEKPVVERIPMRLHERGSVASPSF</sequence>
<keyword evidence="3" id="KW-0238">DNA-binding</keyword>
<dbReference type="InterPro" id="IPR000843">
    <property type="entry name" value="HTH_LacI"/>
</dbReference>
<dbReference type="Gene3D" id="1.10.260.40">
    <property type="entry name" value="lambda repressor-like DNA-binding domains"/>
    <property type="match status" value="1"/>
</dbReference>
<dbReference type="OrthoDB" id="9785139at2"/>
<evidence type="ECO:0000256" key="1">
    <source>
        <dbReference type="ARBA" id="ARBA00022491"/>
    </source>
</evidence>
<dbReference type="InterPro" id="IPR010982">
    <property type="entry name" value="Lambda_DNA-bd_dom_sf"/>
</dbReference>
<dbReference type="GO" id="GO:0003700">
    <property type="term" value="F:DNA-binding transcription factor activity"/>
    <property type="evidence" value="ECO:0007669"/>
    <property type="project" value="TreeGrafter"/>
</dbReference>
<feature type="domain" description="HTH lacI-type" evidence="5">
    <location>
        <begin position="5"/>
        <end position="61"/>
    </location>
</feature>
<dbReference type="RefSeq" id="WP_116071108.1">
    <property type="nucleotide sequence ID" value="NZ_BONB01000130.1"/>
</dbReference>
<evidence type="ECO:0000313" key="6">
    <source>
        <dbReference type="EMBL" id="REF99938.1"/>
    </source>
</evidence>
<keyword evidence="1" id="KW-0678">Repressor</keyword>
<dbReference type="Pfam" id="PF00356">
    <property type="entry name" value="LacI"/>
    <property type="match status" value="1"/>
</dbReference>
<dbReference type="InterPro" id="IPR028082">
    <property type="entry name" value="Peripla_BP_I"/>
</dbReference>
<dbReference type="SUPFAM" id="SSF53822">
    <property type="entry name" value="Periplasmic binding protein-like I"/>
    <property type="match status" value="1"/>
</dbReference>
<evidence type="ECO:0000259" key="5">
    <source>
        <dbReference type="PROSITE" id="PS50932"/>
    </source>
</evidence>
<dbReference type="SUPFAM" id="SSF47413">
    <property type="entry name" value="lambda repressor-like DNA-binding domains"/>
    <property type="match status" value="1"/>
</dbReference>
<dbReference type="CDD" id="cd06288">
    <property type="entry name" value="PBP1_sucrose_transcription_regulator"/>
    <property type="match status" value="1"/>
</dbReference>
<evidence type="ECO:0000256" key="3">
    <source>
        <dbReference type="ARBA" id="ARBA00023125"/>
    </source>
</evidence>
<keyword evidence="7" id="KW-1185">Reference proteome</keyword>
<dbReference type="SMART" id="SM00354">
    <property type="entry name" value="HTH_LACI"/>
    <property type="match status" value="1"/>
</dbReference>
<dbReference type="PROSITE" id="PS00356">
    <property type="entry name" value="HTH_LACI_1"/>
    <property type="match status" value="1"/>
</dbReference>
<keyword evidence="2" id="KW-0805">Transcription regulation</keyword>
<reference evidence="6 7" key="1">
    <citation type="submission" date="2018-08" db="EMBL/GenBank/DDBJ databases">
        <title>Sequencing the genomes of 1000 actinobacteria strains.</title>
        <authorList>
            <person name="Klenk H.-P."/>
        </authorList>
    </citation>
    <scope>NUCLEOTIDE SEQUENCE [LARGE SCALE GENOMIC DNA]</scope>
    <source>
        <strain evidence="6 7">DSM 44099</strain>
    </source>
</reference>
<dbReference type="Gene3D" id="3.40.50.2300">
    <property type="match status" value="2"/>
</dbReference>
<accession>A0A3D9ZRB4</accession>
<dbReference type="EMBL" id="QUMQ01000001">
    <property type="protein sequence ID" value="REF99938.1"/>
    <property type="molecule type" value="Genomic_DNA"/>
</dbReference>
<dbReference type="InterPro" id="IPR046335">
    <property type="entry name" value="LacI/GalR-like_sensor"/>
</dbReference>
<evidence type="ECO:0000313" key="7">
    <source>
        <dbReference type="Proteomes" id="UP000256913"/>
    </source>
</evidence>
<dbReference type="AlphaFoldDB" id="A0A3D9ZRB4"/>
<gene>
    <name evidence="6" type="ORF">DFJ67_5985</name>
</gene>